<dbReference type="Proteomes" id="UP000031202">
    <property type="component" value="Unassembled WGS sequence"/>
</dbReference>
<dbReference type="Gene3D" id="3.30.565.10">
    <property type="entry name" value="Histidine kinase-like ATPase, C-terminal domain"/>
    <property type="match status" value="1"/>
</dbReference>
<dbReference type="AlphaFoldDB" id="A0A0B4CF85"/>
<dbReference type="InterPro" id="IPR036890">
    <property type="entry name" value="HATPase_C_sf"/>
</dbReference>
<dbReference type="InterPro" id="IPR005467">
    <property type="entry name" value="His_kinase_dom"/>
</dbReference>
<dbReference type="SUPFAM" id="SSF55874">
    <property type="entry name" value="ATPase domain of HSP90 chaperone/DNA topoisomerase II/histidine kinase"/>
    <property type="match status" value="1"/>
</dbReference>
<organism evidence="13 14">
    <name type="scientific">Microbacterium hominis</name>
    <dbReference type="NCBI Taxonomy" id="162426"/>
    <lineage>
        <taxon>Bacteria</taxon>
        <taxon>Bacillati</taxon>
        <taxon>Actinomycetota</taxon>
        <taxon>Actinomycetes</taxon>
        <taxon>Micrococcales</taxon>
        <taxon>Microbacteriaceae</taxon>
        <taxon>Microbacterium</taxon>
    </lineage>
</organism>
<dbReference type="PROSITE" id="PS50109">
    <property type="entry name" value="HIS_KIN"/>
    <property type="match status" value="1"/>
</dbReference>
<evidence type="ECO:0000256" key="8">
    <source>
        <dbReference type="ARBA" id="ARBA00022989"/>
    </source>
</evidence>
<dbReference type="PANTHER" id="PTHR45436:SF5">
    <property type="entry name" value="SENSOR HISTIDINE KINASE TRCS"/>
    <property type="match status" value="1"/>
</dbReference>
<dbReference type="InterPro" id="IPR036097">
    <property type="entry name" value="HisK_dim/P_sf"/>
</dbReference>
<keyword evidence="6 11" id="KW-0812">Transmembrane</keyword>
<dbReference type="CDD" id="cd00082">
    <property type="entry name" value="HisKA"/>
    <property type="match status" value="1"/>
</dbReference>
<comment type="caution">
    <text evidence="13">The sequence shown here is derived from an EMBL/GenBank/DDBJ whole genome shotgun (WGS) entry which is preliminary data.</text>
</comment>
<evidence type="ECO:0000256" key="4">
    <source>
        <dbReference type="ARBA" id="ARBA00022553"/>
    </source>
</evidence>
<dbReference type="GO" id="GO:0005886">
    <property type="term" value="C:plasma membrane"/>
    <property type="evidence" value="ECO:0007669"/>
    <property type="project" value="UniProtKB-SubCell"/>
</dbReference>
<evidence type="ECO:0000256" key="2">
    <source>
        <dbReference type="ARBA" id="ARBA00004236"/>
    </source>
</evidence>
<evidence type="ECO:0000256" key="3">
    <source>
        <dbReference type="ARBA" id="ARBA00012438"/>
    </source>
</evidence>
<keyword evidence="4" id="KW-0597">Phosphoprotein</keyword>
<dbReference type="SMART" id="SM00387">
    <property type="entry name" value="HATPase_c"/>
    <property type="match status" value="1"/>
</dbReference>
<evidence type="ECO:0000313" key="13">
    <source>
        <dbReference type="EMBL" id="KIC59889.1"/>
    </source>
</evidence>
<keyword evidence="9" id="KW-0902">Two-component regulatory system</keyword>
<evidence type="ECO:0000313" key="14">
    <source>
        <dbReference type="Proteomes" id="UP000031202"/>
    </source>
</evidence>
<evidence type="ECO:0000256" key="6">
    <source>
        <dbReference type="ARBA" id="ARBA00022692"/>
    </source>
</evidence>
<evidence type="ECO:0000256" key="1">
    <source>
        <dbReference type="ARBA" id="ARBA00000085"/>
    </source>
</evidence>
<proteinExistence type="predicted"/>
<keyword evidence="10 11" id="KW-0472">Membrane</keyword>
<evidence type="ECO:0000256" key="10">
    <source>
        <dbReference type="ARBA" id="ARBA00023136"/>
    </source>
</evidence>
<dbReference type="GO" id="GO:0000155">
    <property type="term" value="F:phosphorelay sensor kinase activity"/>
    <property type="evidence" value="ECO:0007669"/>
    <property type="project" value="InterPro"/>
</dbReference>
<dbReference type="PANTHER" id="PTHR45436">
    <property type="entry name" value="SENSOR HISTIDINE KINASE YKOH"/>
    <property type="match status" value="1"/>
</dbReference>
<reference evidence="13 14" key="1">
    <citation type="submission" date="2014-12" db="EMBL/GenBank/DDBJ databases">
        <title>Genome sequencing of Microbacterium hominis TPW29.</title>
        <authorList>
            <person name="Tan P.W."/>
            <person name="Chan K.-G."/>
        </authorList>
    </citation>
    <scope>NUCLEOTIDE SEQUENCE [LARGE SCALE GENOMIC DNA]</scope>
    <source>
        <strain evidence="13 14">TPW29</strain>
    </source>
</reference>
<protein>
    <recommendedName>
        <fullName evidence="3">histidine kinase</fullName>
        <ecNumber evidence="3">2.7.13.3</ecNumber>
    </recommendedName>
</protein>
<keyword evidence="5" id="KW-0808">Transferase</keyword>
<dbReference type="Gene3D" id="1.10.287.130">
    <property type="match status" value="1"/>
</dbReference>
<dbReference type="InterPro" id="IPR003594">
    <property type="entry name" value="HATPase_dom"/>
</dbReference>
<dbReference type="SUPFAM" id="SSF47384">
    <property type="entry name" value="Homodimeric domain of signal transducing histidine kinase"/>
    <property type="match status" value="1"/>
</dbReference>
<dbReference type="InterPro" id="IPR003661">
    <property type="entry name" value="HisK_dim/P_dom"/>
</dbReference>
<dbReference type="PRINTS" id="PR00344">
    <property type="entry name" value="BCTRLSENSOR"/>
</dbReference>
<feature type="transmembrane region" description="Helical" evidence="11">
    <location>
        <begin position="17"/>
        <end position="42"/>
    </location>
</feature>
<dbReference type="EC" id="2.7.13.3" evidence="3"/>
<dbReference type="InterPro" id="IPR050428">
    <property type="entry name" value="TCS_sensor_his_kinase"/>
</dbReference>
<evidence type="ECO:0000256" key="7">
    <source>
        <dbReference type="ARBA" id="ARBA00022777"/>
    </source>
</evidence>
<dbReference type="RefSeq" id="WP_039411406.1">
    <property type="nucleotide sequence ID" value="NZ_JWSZ01000001.1"/>
</dbReference>
<dbReference type="Pfam" id="PF00512">
    <property type="entry name" value="HisKA"/>
    <property type="match status" value="1"/>
</dbReference>
<keyword evidence="7 13" id="KW-0418">Kinase</keyword>
<evidence type="ECO:0000259" key="12">
    <source>
        <dbReference type="PROSITE" id="PS50109"/>
    </source>
</evidence>
<comment type="catalytic activity">
    <reaction evidence="1">
        <text>ATP + protein L-histidine = ADP + protein N-phospho-L-histidine.</text>
        <dbReference type="EC" id="2.7.13.3"/>
    </reaction>
</comment>
<sequence>MSDEADRRRVRRAAVHVGLLVGAASAVVVTAGVALLVAVLLLSARPELHHNGEAGGRSGPPDGDRIVVDVDRILPWVVALGLAGVALLALVAWFAARRAVAPLAGALRLQRRFVADASHEIRTPLTALTSRTQILERRYRRGEDLTDTLAALRADASVMDAVLTDMLLTAEGTATDAEPAVVDAALTAAAATVAPLAEEAGVRVRVGQGDGAGLRVRLPRVTLDRLCVALLDNAVQHTPAGGEVALSARSDGRGVAIRVRDGGTGIADADRERIFERFARGPESGRRRGFGLGLALVREAAAAAGGRIEIERTSAAGTTMLLWLPQAA</sequence>
<accession>A0A0B4CF85</accession>
<evidence type="ECO:0000256" key="5">
    <source>
        <dbReference type="ARBA" id="ARBA00022679"/>
    </source>
</evidence>
<gene>
    <name evidence="13" type="ORF">RM52_00190</name>
</gene>
<dbReference type="EMBL" id="JWSZ01000001">
    <property type="protein sequence ID" value="KIC59889.1"/>
    <property type="molecule type" value="Genomic_DNA"/>
</dbReference>
<dbReference type="CDD" id="cd00075">
    <property type="entry name" value="HATPase"/>
    <property type="match status" value="1"/>
</dbReference>
<dbReference type="Pfam" id="PF02518">
    <property type="entry name" value="HATPase_c"/>
    <property type="match status" value="1"/>
</dbReference>
<dbReference type="InterPro" id="IPR004358">
    <property type="entry name" value="Sig_transdc_His_kin-like_C"/>
</dbReference>
<feature type="domain" description="Histidine kinase" evidence="12">
    <location>
        <begin position="116"/>
        <end position="328"/>
    </location>
</feature>
<evidence type="ECO:0000256" key="11">
    <source>
        <dbReference type="SAM" id="Phobius"/>
    </source>
</evidence>
<keyword evidence="8 11" id="KW-1133">Transmembrane helix</keyword>
<name>A0A0B4CF85_9MICO</name>
<comment type="subcellular location">
    <subcellularLocation>
        <location evidence="2">Cell membrane</location>
    </subcellularLocation>
</comment>
<feature type="transmembrane region" description="Helical" evidence="11">
    <location>
        <begin position="73"/>
        <end position="96"/>
    </location>
</feature>
<evidence type="ECO:0000256" key="9">
    <source>
        <dbReference type="ARBA" id="ARBA00023012"/>
    </source>
</evidence>
<dbReference type="SMART" id="SM00388">
    <property type="entry name" value="HisKA"/>
    <property type="match status" value="1"/>
</dbReference>